<evidence type="ECO:0000259" key="6">
    <source>
        <dbReference type="Pfam" id="PF00472"/>
    </source>
</evidence>
<dbReference type="PANTHER" id="PTHR46203">
    <property type="entry name" value="PROBABLE PEPTIDE CHAIN RELEASE FACTOR C12ORF65"/>
    <property type="match status" value="1"/>
</dbReference>
<keyword evidence="7" id="KW-1185">Reference proteome</keyword>
<evidence type="ECO:0000256" key="4">
    <source>
        <dbReference type="ARBA" id="ARBA00023128"/>
    </source>
</evidence>
<evidence type="ECO:0000256" key="2">
    <source>
        <dbReference type="ARBA" id="ARBA00010835"/>
    </source>
</evidence>
<dbReference type="GeneID" id="107064418"/>
<dbReference type="InterPro" id="IPR045853">
    <property type="entry name" value="Pep_chain_release_fac_I_sf"/>
</dbReference>
<evidence type="ECO:0000256" key="3">
    <source>
        <dbReference type="ARBA" id="ARBA00022946"/>
    </source>
</evidence>
<dbReference type="PANTHER" id="PTHR46203:SF1">
    <property type="entry name" value="MITOCHONDRIAL TRANSLATION RELEASE FACTOR IN RESCUE"/>
    <property type="match status" value="1"/>
</dbReference>
<comment type="subcellular location">
    <subcellularLocation>
        <location evidence="1">Mitochondrion</location>
    </subcellularLocation>
</comment>
<evidence type="ECO:0000256" key="5">
    <source>
        <dbReference type="SAM" id="Coils"/>
    </source>
</evidence>
<dbReference type="InterPro" id="IPR000352">
    <property type="entry name" value="Pep_chain_release_fac_I"/>
</dbReference>
<feature type="coiled-coil region" evidence="5">
    <location>
        <begin position="149"/>
        <end position="182"/>
    </location>
</feature>
<dbReference type="InterPro" id="IPR052405">
    <property type="entry name" value="Mito_Transl_Release_Factor"/>
</dbReference>
<dbReference type="RefSeq" id="XP_015172578.1">
    <property type="nucleotide sequence ID" value="XM_015317092.1"/>
</dbReference>
<feature type="domain" description="Prokaryotic-type class I peptide chain release factors" evidence="6">
    <location>
        <begin position="77"/>
        <end position="174"/>
    </location>
</feature>
<evidence type="ECO:0000313" key="8">
    <source>
        <dbReference type="RefSeq" id="XP_015172578.1"/>
    </source>
</evidence>
<dbReference type="Proteomes" id="UP000694924">
    <property type="component" value="Unplaced"/>
</dbReference>
<reference evidence="8" key="1">
    <citation type="submission" date="2025-08" db="UniProtKB">
        <authorList>
            <consortium name="RefSeq"/>
        </authorList>
    </citation>
    <scope>IDENTIFICATION</scope>
    <source>
        <tissue evidence="8">Whole body</tissue>
    </source>
</reference>
<dbReference type="SUPFAM" id="SSF75620">
    <property type="entry name" value="Release factor"/>
    <property type="match status" value="1"/>
</dbReference>
<keyword evidence="5" id="KW-0175">Coiled coil</keyword>
<evidence type="ECO:0000256" key="1">
    <source>
        <dbReference type="ARBA" id="ARBA00004173"/>
    </source>
</evidence>
<keyword evidence="4" id="KW-0496">Mitochondrion</keyword>
<dbReference type="Pfam" id="PF00472">
    <property type="entry name" value="RF-1"/>
    <property type="match status" value="1"/>
</dbReference>
<sequence>MNRHVYVMFSYVQSITTKRSLFYAMFQFFDRKIHHFHTPIYSHNNNNKKMNIHHTSFYDQIRLKSFKRFLDYSKVPTLNENELEENFVRGSGPGGQATNKTNNAVTLKHKPTGIVVKCHETRSVWINQKRAREILITKLDNLLNGDESIENQEKKLQKQSSIKKKQKQKKLAELKKSFKEREGLV</sequence>
<gene>
    <name evidence="8" type="primary">LOC107064418</name>
</gene>
<name>A0ABM1HX91_POLDO</name>
<evidence type="ECO:0000313" key="7">
    <source>
        <dbReference type="Proteomes" id="UP000694924"/>
    </source>
</evidence>
<keyword evidence="3" id="KW-0809">Transit peptide</keyword>
<organism evidence="7 8">
    <name type="scientific">Polistes dominula</name>
    <name type="common">European paper wasp</name>
    <name type="synonym">Vespa dominula</name>
    <dbReference type="NCBI Taxonomy" id="743375"/>
    <lineage>
        <taxon>Eukaryota</taxon>
        <taxon>Metazoa</taxon>
        <taxon>Ecdysozoa</taxon>
        <taxon>Arthropoda</taxon>
        <taxon>Hexapoda</taxon>
        <taxon>Insecta</taxon>
        <taxon>Pterygota</taxon>
        <taxon>Neoptera</taxon>
        <taxon>Endopterygota</taxon>
        <taxon>Hymenoptera</taxon>
        <taxon>Apocrita</taxon>
        <taxon>Aculeata</taxon>
        <taxon>Vespoidea</taxon>
        <taxon>Vespidae</taxon>
        <taxon>Polistinae</taxon>
        <taxon>Polistini</taxon>
        <taxon>Polistes</taxon>
    </lineage>
</organism>
<accession>A0ABM1HX91</accession>
<comment type="similarity">
    <text evidence="2">Belongs to the prokaryotic/mitochondrial release factor family.</text>
</comment>
<proteinExistence type="inferred from homology"/>
<dbReference type="Gene3D" id="3.30.160.20">
    <property type="match status" value="1"/>
</dbReference>
<protein>
    <submittedName>
        <fullName evidence="8">Probable peptide chain release factor C12orf65 homolog, mitochondrial</fullName>
    </submittedName>
</protein>